<evidence type="ECO:0000313" key="3">
    <source>
        <dbReference type="Proteomes" id="UP000322225"/>
    </source>
</evidence>
<dbReference type="GeneID" id="43587665"/>
<organism evidence="2 3">
    <name type="scientific">Kwoniella shandongensis</name>
    <dbReference type="NCBI Taxonomy" id="1734106"/>
    <lineage>
        <taxon>Eukaryota</taxon>
        <taxon>Fungi</taxon>
        <taxon>Dikarya</taxon>
        <taxon>Basidiomycota</taxon>
        <taxon>Agaricomycotina</taxon>
        <taxon>Tremellomycetes</taxon>
        <taxon>Tremellales</taxon>
        <taxon>Cryptococcaceae</taxon>
        <taxon>Kwoniella</taxon>
    </lineage>
</organism>
<dbReference type="RefSeq" id="XP_031862398.2">
    <property type="nucleotide sequence ID" value="XM_032003540.2"/>
</dbReference>
<reference evidence="2" key="1">
    <citation type="submission" date="2017-08" db="EMBL/GenBank/DDBJ databases">
        <authorList>
            <person name="Cuomo C."/>
            <person name="Billmyre B."/>
            <person name="Heitman J."/>
        </authorList>
    </citation>
    <scope>NUCLEOTIDE SEQUENCE</scope>
    <source>
        <strain evidence="2">CBS 12478</strain>
    </source>
</reference>
<dbReference type="AlphaFoldDB" id="A0AAJ8LM89"/>
<evidence type="ECO:0000256" key="1">
    <source>
        <dbReference type="SAM" id="MobiDB-lite"/>
    </source>
</evidence>
<reference evidence="2" key="2">
    <citation type="submission" date="2024-01" db="EMBL/GenBank/DDBJ databases">
        <title>Comparative genomics of Cryptococcus and Kwoniella reveals pathogenesis evolution and contrasting modes of karyotype evolution via chromosome fusion or intercentromeric recombination.</title>
        <authorList>
            <person name="Coelho M.A."/>
            <person name="David-Palma M."/>
            <person name="Shea T."/>
            <person name="Bowers K."/>
            <person name="McGinley-Smith S."/>
            <person name="Mohammad A.W."/>
            <person name="Gnirke A."/>
            <person name="Yurkov A.M."/>
            <person name="Nowrousian M."/>
            <person name="Sun S."/>
            <person name="Cuomo C.A."/>
            <person name="Heitman J."/>
        </authorList>
    </citation>
    <scope>NUCLEOTIDE SEQUENCE</scope>
    <source>
        <strain evidence="2">CBS 12478</strain>
    </source>
</reference>
<feature type="compositionally biased region" description="Acidic residues" evidence="1">
    <location>
        <begin position="286"/>
        <end position="306"/>
    </location>
</feature>
<dbReference type="EMBL" id="CP144060">
    <property type="protein sequence ID" value="WWD21166.1"/>
    <property type="molecule type" value="Genomic_DNA"/>
</dbReference>
<name>A0AAJ8LM89_9TREE</name>
<protein>
    <submittedName>
        <fullName evidence="2">Uncharacterized protein</fullName>
    </submittedName>
</protein>
<dbReference type="KEGG" id="ksn:43587665"/>
<gene>
    <name evidence="2" type="ORF">CI109_105649</name>
</gene>
<dbReference type="Proteomes" id="UP000322225">
    <property type="component" value="Chromosome 10"/>
</dbReference>
<keyword evidence="3" id="KW-1185">Reference proteome</keyword>
<feature type="compositionally biased region" description="Basic and acidic residues" evidence="1">
    <location>
        <begin position="336"/>
        <end position="350"/>
    </location>
</feature>
<feature type="region of interest" description="Disordered" evidence="1">
    <location>
        <begin position="199"/>
        <end position="404"/>
    </location>
</feature>
<accession>A0AAJ8LM89</accession>
<evidence type="ECO:0000313" key="2">
    <source>
        <dbReference type="EMBL" id="WWD21166.1"/>
    </source>
</evidence>
<proteinExistence type="predicted"/>
<sequence length="678" mass="77589">MCECRSLFLLLSSSVSVRLSLALCIFFISSSITSALNCDLLFCTNKWSNMPPKIQARVNWENDPHLNVRLLEIIHQNDKYRSTLFPSDRSVGFNNQWIAAKDVCMEVFGSNETWLRAQQRNGLVYKNESGTWKTTEQWSSSTTNPVIPRLRLLKERIEKGYYQEQRKSLKHKFDKKFPYYHTLHELVYPQDDIPMLIPSSPITATRRTSGVRRRSPSIDSASSVEDTPMPNRERLKRRKIEFPTSSPDLHESDLTQQVRELSVTTSPAGEDVAAGQSSVENTKDDDTSEDDDNDADDDDDESEDDGMGSNNDDMKEGDSDDSPQDSEGMSGYKLTGENDGRTHRAIREPTRSPSVQYIPPPERYQKKRILPTASRTSQHPQPLRAKKETQPNEIDPEPAAGTYTDEREDSFSAELQALIRLDGQVKQTVLRDHPVQELLKEWRHGNLPVDYYVTDVMRWHQTASPRYRGRLQMRGKVELALEALSRLTKELRHSTSVLGDYKILIREYFPDDLVWKRLLELVIHLGELKGLVFEAKSRDEPNGGLDQRFNMWTFVKFLHGRYIHVVTGLADKLADAIQAGVSYGVGRDYQVFFGQELNLTTEWALKRCVEGEGFARASNSGASNHVQRIRITLDAVGDEKEAMEHGQPIRYMSPVRFITYLKKLRRKAQKAQTKQEAE</sequence>
<feature type="compositionally biased region" description="Polar residues" evidence="1">
    <location>
        <begin position="254"/>
        <end position="267"/>
    </location>
</feature>